<dbReference type="eggNOG" id="KOG4521">
    <property type="taxonomic scope" value="Eukaryota"/>
</dbReference>
<dbReference type="EMBL" id="KI913952">
    <property type="protein sequence ID" value="ETW09781.1"/>
    <property type="molecule type" value="Genomic_DNA"/>
</dbReference>
<proteinExistence type="predicted"/>
<dbReference type="RefSeq" id="XP_008861192.1">
    <property type="nucleotide sequence ID" value="XM_008862970.1"/>
</dbReference>
<dbReference type="OrthoDB" id="67716at2759"/>
<evidence type="ECO:0000259" key="4">
    <source>
        <dbReference type="Pfam" id="PF11715"/>
    </source>
</evidence>
<organism evidence="7">
    <name type="scientific">Aphanomyces invadans</name>
    <dbReference type="NCBI Taxonomy" id="157072"/>
    <lineage>
        <taxon>Eukaryota</taxon>
        <taxon>Sar</taxon>
        <taxon>Stramenopiles</taxon>
        <taxon>Oomycota</taxon>
        <taxon>Saprolegniomycetes</taxon>
        <taxon>Saprolegniales</taxon>
        <taxon>Verrucalvaceae</taxon>
        <taxon>Aphanomyces</taxon>
    </lineage>
</organism>
<reference evidence="7" key="1">
    <citation type="submission" date="2013-12" db="EMBL/GenBank/DDBJ databases">
        <title>The Genome Sequence of Aphanomyces invadans NJM9701.</title>
        <authorList>
            <consortium name="The Broad Institute Genomics Platform"/>
            <person name="Russ C."/>
            <person name="Tyler B."/>
            <person name="van West P."/>
            <person name="Dieguez-Uribeondo J."/>
            <person name="Young S.K."/>
            <person name="Zeng Q."/>
            <person name="Gargeya S."/>
            <person name="Fitzgerald M."/>
            <person name="Abouelleil A."/>
            <person name="Alvarado L."/>
            <person name="Chapman S.B."/>
            <person name="Gainer-Dewar J."/>
            <person name="Goldberg J."/>
            <person name="Griggs A."/>
            <person name="Gujja S."/>
            <person name="Hansen M."/>
            <person name="Howarth C."/>
            <person name="Imamovic A."/>
            <person name="Ireland A."/>
            <person name="Larimer J."/>
            <person name="McCowan C."/>
            <person name="Murphy C."/>
            <person name="Pearson M."/>
            <person name="Poon T.W."/>
            <person name="Priest M."/>
            <person name="Roberts A."/>
            <person name="Saif S."/>
            <person name="Shea T."/>
            <person name="Sykes S."/>
            <person name="Wortman J."/>
            <person name="Nusbaum C."/>
            <person name="Birren B."/>
        </authorList>
    </citation>
    <scope>NUCLEOTIDE SEQUENCE [LARGE SCALE GENOMIC DNA]</scope>
    <source>
        <strain evidence="7">NJM9701</strain>
    </source>
</reference>
<keyword evidence="2" id="KW-0813">Transport</keyword>
<dbReference type="VEuPathDB" id="FungiDB:H310_00262"/>
<comment type="subcellular location">
    <subcellularLocation>
        <location evidence="1">Nucleus</location>
    </subcellularLocation>
</comment>
<dbReference type="PANTHER" id="PTHR21286:SF0">
    <property type="entry name" value="NUCLEAR PORE COMPLEX PROTEIN NUP160"/>
    <property type="match status" value="1"/>
</dbReference>
<dbReference type="Pfam" id="PF23354">
    <property type="entry name" value="TPR_NUP160_120_M"/>
    <property type="match status" value="1"/>
</dbReference>
<evidence type="ECO:0000259" key="5">
    <source>
        <dbReference type="Pfam" id="PF23347"/>
    </source>
</evidence>
<evidence type="ECO:0000256" key="1">
    <source>
        <dbReference type="ARBA" id="ARBA00004123"/>
    </source>
</evidence>
<evidence type="ECO:0000256" key="2">
    <source>
        <dbReference type="ARBA" id="ARBA00022448"/>
    </source>
</evidence>
<dbReference type="GO" id="GO:0005643">
    <property type="term" value="C:nuclear pore"/>
    <property type="evidence" value="ECO:0007669"/>
    <property type="project" value="TreeGrafter"/>
</dbReference>
<dbReference type="GO" id="GO:0017056">
    <property type="term" value="F:structural constituent of nuclear pore"/>
    <property type="evidence" value="ECO:0007669"/>
    <property type="project" value="TreeGrafter"/>
</dbReference>
<dbReference type="PANTHER" id="PTHR21286">
    <property type="entry name" value="NUCLEAR PORE COMPLEX PROTEIN NUP160"/>
    <property type="match status" value="1"/>
</dbReference>
<sequence length="1344" mass="146581">MDGSMALQEVPLVYVDNEDATISLLTSKFHQTPPYTPPQRVENLAGGKIVRQSCFVSFRAIGKQVLLSQHVIDSSVSSGTAAPSPFSTSLAIQLPESVARNGVSVFESADKQYLSVCVVTAAKTVHRFCYKLDPILNFADAARDEVAFAMTSLSFQTSISSVCWLDECNVVVGGDNGAVLAINVGLSIFGHSASSFHEVPLTDHSLLNWVWQGLGLQSNQKPPPIVAIAAVPDVDDASTSDTLVVTLSADLVLRVWSYEHQSCLCNQSLGTLLELDTAHQATLHFIPSSSDVRLLIHVTSLQPSKTKEIVLLRGTLTSKTLDLDVARRYVVDVPAAVRLVDFIVMTPGTQLVSVWRSATEDFVYVFPISLTGPKVILGERVGGMDTFAHHHEMQDNQLNNTDDLTDIDNFYLERLFAPTRYSADCIRQAIGGPSTTVTALPETALRRLVLEAVHRETSAQLFKSSRHEKESSVRASVWMQLLQKCTKLWVVENIPLGVATSSIAGSSVLLRRNHTSIFFPSTHAILTNSSAAAASNSLHDELAAILTSYFASFSYSDVQAAVAREWNIDLHVDLTSSSLLDTLRSALQHGLLHPPNKMKDQGSSLPKLLARIAPILTGDATAQTAILTTLVDQLALFDSAAFNAATTGVSSSSAGSLSTDLGLALHRMGTVVVNDMLTATFSSLCFLTFLDDAQPSFVAPATLQHISASLLPRGLALLRTWVFYQWLFGQPSSGTQAMLVQDFAKDTDVDIAVPSLVSDNLTAAVLSLLWKVRDLPALASYVHSTKQHDVLRIVARYALQRPQENITETEVRTDMYLARLLGDAMVAEAAVASEHNDESGITHALTRSIRSYMTVLDLEAQQLIHSHTTDASLATQLYDITTHLKESVPRQFAAKFILQFLRMALVHVGGNLAAAEFVWYNVFKLALTEHLYDEAHVALQHIMRGADASTVDDCVRHFVLHLCDAGRLDIVVGFSWGALEAKVEDVLQWQAANTHANLTIKRTSQSAVSVLRLLYSFFVKRGRFTAASKAMHALFVRLEPEAINADVLQTQRDALFAATNVLTLVPEPHRWFVTQELASDATMKPADLQVVTVADLHRELVVIRGKLLLSDSVPSVTLAGQSGSEVVSLLLKHLTPESMAKSVALAVEIARVHDLDVKVVVRAVARDFAFSRGSEVHLQMLLRHVSSSEAYLAAISTLLHLHAPLPQWLTRATVASGSLAVVALLRLYLDYGVLEEAVALAIDHLIPNNVSEKTFKMAAASDISPKWMPYDLLDRLLDACDAIINEAEDGVAVLQCNSSRLKHQLTEYFKYVKSVDAAATIRRQHELCSAQSNPLASSPPWSAH</sequence>
<evidence type="ECO:0000313" key="7">
    <source>
        <dbReference type="EMBL" id="ETW09781.1"/>
    </source>
</evidence>
<dbReference type="InterPro" id="IPR021717">
    <property type="entry name" value="Nucleoporin_Nup160"/>
</dbReference>
<dbReference type="InterPro" id="IPR059141">
    <property type="entry name" value="Beta-prop_Nup120_160"/>
</dbReference>
<feature type="domain" description="Nucleoporin Nup120/160 beta-propeller" evidence="4">
    <location>
        <begin position="88"/>
        <end position="521"/>
    </location>
</feature>
<evidence type="ECO:0000259" key="6">
    <source>
        <dbReference type="Pfam" id="PF23354"/>
    </source>
</evidence>
<dbReference type="Pfam" id="PF11715">
    <property type="entry name" value="Beta-prop_Nup120_160"/>
    <property type="match status" value="1"/>
</dbReference>
<dbReference type="InterPro" id="IPR056536">
    <property type="entry name" value="TPR_NUP160_C"/>
</dbReference>
<accession>A0A024UTD7</accession>
<dbReference type="Pfam" id="PF23347">
    <property type="entry name" value="TPR_Nup160_C"/>
    <property type="match status" value="1"/>
</dbReference>
<keyword evidence="3" id="KW-0539">Nucleus</keyword>
<name>A0A024UTD7_9STRA</name>
<feature type="domain" description="NUP160 C-terminal TPR" evidence="5">
    <location>
        <begin position="1185"/>
        <end position="1316"/>
    </location>
</feature>
<dbReference type="InterPro" id="IPR056535">
    <property type="entry name" value="TPR_NUP160_M"/>
</dbReference>
<gene>
    <name evidence="7" type="ORF">H310_00262</name>
</gene>
<protein>
    <submittedName>
        <fullName evidence="7">Uncharacterized protein</fullName>
    </submittedName>
</protein>
<evidence type="ECO:0000256" key="3">
    <source>
        <dbReference type="ARBA" id="ARBA00023242"/>
    </source>
</evidence>
<dbReference type="GeneID" id="20077312"/>
<feature type="domain" description="NUP160 middle TPR" evidence="6">
    <location>
        <begin position="882"/>
        <end position="1064"/>
    </location>
</feature>
<dbReference type="STRING" id="157072.A0A024UTD7"/>